<dbReference type="PROSITE" id="PS51257">
    <property type="entry name" value="PROKAR_LIPOPROTEIN"/>
    <property type="match status" value="1"/>
</dbReference>
<evidence type="ECO:0000313" key="7">
    <source>
        <dbReference type="EMBL" id="MFC7388980.1"/>
    </source>
</evidence>
<gene>
    <name evidence="7" type="ORF">ACFQO8_02415</name>
</gene>
<comment type="subcellular location">
    <subcellularLocation>
        <location evidence="1">Cell envelope</location>
    </subcellularLocation>
</comment>
<dbReference type="PANTHER" id="PTHR30532:SF28">
    <property type="entry name" value="PETROBACTIN-BINDING PROTEIN YCLQ"/>
    <property type="match status" value="1"/>
</dbReference>
<name>A0ABW2PMV7_9BACL</name>
<comment type="similarity">
    <text evidence="2">Belongs to the bacterial solute-binding protein 8 family.</text>
</comment>
<dbReference type="PROSITE" id="PS50983">
    <property type="entry name" value="FE_B12_PBP"/>
    <property type="match status" value="1"/>
</dbReference>
<evidence type="ECO:0000256" key="1">
    <source>
        <dbReference type="ARBA" id="ARBA00004196"/>
    </source>
</evidence>
<sequence>MDEVGKFKLSLMLTLLVFVLAACGGTSETKQEENVDGATKTETVEITDAHGTIEVPVNPEKVVALDNRTFETLAAWDIDLVAAPIGLLPAESPYAADKDIADVGMHFEPNLEAIAGVDPDVVIVGQRFADYYEDIKKLVPEAAVIDLNIEIPEDSGTPGEILVKGLTDTTLTLGKIFDKNTEAETSVADLDKSIEDAKAAYNGEDTIMSVIVSGGDIGFSAPVTGRVFGPMYDIFGWVPALEVEKKTGDHEGDEVSVEAIAESNPDWLFVLDRDAPLGDAEGAVPAEDVIDNAPALQKTTAVTEDQIVYAPKDTYLNESIQTYSEFFNSVTEALTK</sequence>
<protein>
    <submittedName>
        <fullName evidence="7">Siderophore ABC transporter substrate-binding protein</fullName>
    </submittedName>
</protein>
<dbReference type="RefSeq" id="WP_214786628.1">
    <property type="nucleotide sequence ID" value="NZ_JANIEL010000024.1"/>
</dbReference>
<feature type="signal peptide" evidence="5">
    <location>
        <begin position="1"/>
        <end position="24"/>
    </location>
</feature>
<feature type="chain" id="PRO_5047029730" evidence="5">
    <location>
        <begin position="25"/>
        <end position="336"/>
    </location>
</feature>
<dbReference type="Gene3D" id="3.40.50.1980">
    <property type="entry name" value="Nitrogenase molybdenum iron protein domain"/>
    <property type="match status" value="2"/>
</dbReference>
<proteinExistence type="inferred from homology"/>
<evidence type="ECO:0000256" key="5">
    <source>
        <dbReference type="SAM" id="SignalP"/>
    </source>
</evidence>
<reference evidence="8" key="1">
    <citation type="journal article" date="2019" name="Int. J. Syst. Evol. Microbiol.">
        <title>The Global Catalogue of Microorganisms (GCM) 10K type strain sequencing project: providing services to taxonomists for standard genome sequencing and annotation.</title>
        <authorList>
            <consortium name="The Broad Institute Genomics Platform"/>
            <consortium name="The Broad Institute Genome Sequencing Center for Infectious Disease"/>
            <person name="Wu L."/>
            <person name="Ma J."/>
        </authorList>
    </citation>
    <scope>NUCLEOTIDE SEQUENCE [LARGE SCALE GENOMIC DNA]</scope>
    <source>
        <strain evidence="8">CCUG 55590</strain>
    </source>
</reference>
<keyword evidence="8" id="KW-1185">Reference proteome</keyword>
<keyword evidence="3" id="KW-0813">Transport</keyword>
<evidence type="ECO:0000256" key="3">
    <source>
        <dbReference type="ARBA" id="ARBA00022448"/>
    </source>
</evidence>
<dbReference type="InterPro" id="IPR051313">
    <property type="entry name" value="Bact_iron-sidero_bind"/>
</dbReference>
<dbReference type="InterPro" id="IPR002491">
    <property type="entry name" value="ABC_transptr_periplasmic_BD"/>
</dbReference>
<dbReference type="Proteomes" id="UP001596439">
    <property type="component" value="Unassembled WGS sequence"/>
</dbReference>
<feature type="domain" description="Fe/B12 periplasmic-binding" evidence="6">
    <location>
        <begin position="61"/>
        <end position="336"/>
    </location>
</feature>
<dbReference type="Pfam" id="PF01497">
    <property type="entry name" value="Peripla_BP_2"/>
    <property type="match status" value="1"/>
</dbReference>
<evidence type="ECO:0000259" key="6">
    <source>
        <dbReference type="PROSITE" id="PS50983"/>
    </source>
</evidence>
<evidence type="ECO:0000256" key="2">
    <source>
        <dbReference type="ARBA" id="ARBA00008814"/>
    </source>
</evidence>
<evidence type="ECO:0000313" key="8">
    <source>
        <dbReference type="Proteomes" id="UP001596439"/>
    </source>
</evidence>
<accession>A0ABW2PMV7</accession>
<comment type="caution">
    <text evidence="7">The sequence shown here is derived from an EMBL/GenBank/DDBJ whole genome shotgun (WGS) entry which is preliminary data.</text>
</comment>
<keyword evidence="4 5" id="KW-0732">Signal</keyword>
<dbReference type="PANTHER" id="PTHR30532">
    <property type="entry name" value="IRON III DICITRATE-BINDING PERIPLASMIC PROTEIN"/>
    <property type="match status" value="1"/>
</dbReference>
<organism evidence="7 8">
    <name type="scientific">Exiguobacterium aestuarii</name>
    <dbReference type="NCBI Taxonomy" id="273527"/>
    <lineage>
        <taxon>Bacteria</taxon>
        <taxon>Bacillati</taxon>
        <taxon>Bacillota</taxon>
        <taxon>Bacilli</taxon>
        <taxon>Bacillales</taxon>
        <taxon>Bacillales Family XII. Incertae Sedis</taxon>
        <taxon>Exiguobacterium</taxon>
    </lineage>
</organism>
<dbReference type="EMBL" id="JBHTCE010000001">
    <property type="protein sequence ID" value="MFC7388980.1"/>
    <property type="molecule type" value="Genomic_DNA"/>
</dbReference>
<evidence type="ECO:0000256" key="4">
    <source>
        <dbReference type="ARBA" id="ARBA00022729"/>
    </source>
</evidence>
<dbReference type="SUPFAM" id="SSF53807">
    <property type="entry name" value="Helical backbone' metal receptor"/>
    <property type="match status" value="1"/>
</dbReference>